<feature type="domain" description="ABM" evidence="1">
    <location>
        <begin position="29"/>
        <end position="117"/>
    </location>
</feature>
<evidence type="ECO:0000313" key="2">
    <source>
        <dbReference type="EMBL" id="EKE72629.1"/>
    </source>
</evidence>
<dbReference type="Pfam" id="PF03992">
    <property type="entry name" value="ABM"/>
    <property type="match status" value="1"/>
</dbReference>
<accession>K2JQA3</accession>
<reference evidence="2 3" key="1">
    <citation type="submission" date="2012-09" db="EMBL/GenBank/DDBJ databases">
        <title>Celeribacter baekdonensis B30 Genome Sequencing.</title>
        <authorList>
            <person name="Wang W."/>
        </authorList>
    </citation>
    <scope>NUCLEOTIDE SEQUENCE [LARGE SCALE GENOMIC DNA]</scope>
    <source>
        <strain evidence="2 3">B30</strain>
    </source>
</reference>
<dbReference type="EMBL" id="AMRK01000003">
    <property type="protein sequence ID" value="EKE72629.1"/>
    <property type="molecule type" value="Genomic_DNA"/>
</dbReference>
<comment type="caution">
    <text evidence="2">The sequence shown here is derived from an EMBL/GenBank/DDBJ whole genome shotgun (WGS) entry which is preliminary data.</text>
</comment>
<evidence type="ECO:0000259" key="1">
    <source>
        <dbReference type="PROSITE" id="PS51725"/>
    </source>
</evidence>
<name>K2JQA3_9RHOB</name>
<organism evidence="2 3">
    <name type="scientific">Celeribacter baekdonensis B30</name>
    <dbReference type="NCBI Taxonomy" id="1208323"/>
    <lineage>
        <taxon>Bacteria</taxon>
        <taxon>Pseudomonadati</taxon>
        <taxon>Pseudomonadota</taxon>
        <taxon>Alphaproteobacteria</taxon>
        <taxon>Rhodobacterales</taxon>
        <taxon>Roseobacteraceae</taxon>
        <taxon>Celeribacter</taxon>
    </lineage>
</organism>
<protein>
    <recommendedName>
        <fullName evidence="1">ABM domain-containing protein</fullName>
    </recommendedName>
</protein>
<dbReference type="InterPro" id="IPR011008">
    <property type="entry name" value="Dimeric_a/b-barrel"/>
</dbReference>
<dbReference type="PROSITE" id="PS51725">
    <property type="entry name" value="ABM"/>
    <property type="match status" value="1"/>
</dbReference>
<dbReference type="InterPro" id="IPR007138">
    <property type="entry name" value="ABM_dom"/>
</dbReference>
<dbReference type="AlphaFoldDB" id="K2JQA3"/>
<dbReference type="Gene3D" id="3.30.70.100">
    <property type="match status" value="1"/>
</dbReference>
<dbReference type="eggNOG" id="COG1359">
    <property type="taxonomic scope" value="Bacteria"/>
</dbReference>
<dbReference type="PATRIC" id="fig|1208323.3.peg.1361"/>
<dbReference type="SUPFAM" id="SSF54909">
    <property type="entry name" value="Dimeric alpha+beta barrel"/>
    <property type="match status" value="1"/>
</dbReference>
<keyword evidence="3" id="KW-1185">Reference proteome</keyword>
<dbReference type="Proteomes" id="UP000006762">
    <property type="component" value="Unassembled WGS sequence"/>
</dbReference>
<sequence>MGRLFFCQAASRAGIALGINWEGTILAKVMLTGTMRCKPHEVDSVVALLPRHHRLSEAEPGCLSFELWQDELDPCCFHVSEVFRSEADFAAHQDRTHSSDWGRVTQHMTRDFNKRVL</sequence>
<proteinExistence type="predicted"/>
<gene>
    <name evidence="2" type="ORF">B30_06596</name>
</gene>
<dbReference type="STRING" id="1208323.B30_06596"/>
<evidence type="ECO:0000313" key="3">
    <source>
        <dbReference type="Proteomes" id="UP000006762"/>
    </source>
</evidence>